<evidence type="ECO:0000313" key="13">
    <source>
        <dbReference type="EMBL" id="WMI30929.1"/>
    </source>
</evidence>
<evidence type="ECO:0000256" key="6">
    <source>
        <dbReference type="ARBA" id="ARBA00023125"/>
    </source>
</evidence>
<dbReference type="GO" id="GO:0005634">
    <property type="term" value="C:nucleus"/>
    <property type="evidence" value="ECO:0007669"/>
    <property type="project" value="UniProtKB-SubCell"/>
</dbReference>
<dbReference type="FunFam" id="4.10.1100.10:FF:000001">
    <property type="entry name" value="Squamosa promoter-binding-like protein 14"/>
    <property type="match status" value="1"/>
</dbReference>
<dbReference type="EMBL" id="OR060863">
    <property type="protein sequence ID" value="WMI30929.1"/>
    <property type="molecule type" value="mRNA"/>
</dbReference>
<accession>A0AA51BLK4</accession>
<dbReference type="InterPro" id="IPR036893">
    <property type="entry name" value="SBP_sf"/>
</dbReference>
<dbReference type="SUPFAM" id="SSF103612">
    <property type="entry name" value="SBT domain"/>
    <property type="match status" value="1"/>
</dbReference>
<evidence type="ECO:0000256" key="2">
    <source>
        <dbReference type="ARBA" id="ARBA00022723"/>
    </source>
</evidence>
<organism evidence="13">
    <name type="scientific">Diospyros sp. 'deyangshi'</name>
    <dbReference type="NCBI Taxonomy" id="2021615"/>
    <lineage>
        <taxon>Eukaryota</taxon>
        <taxon>Viridiplantae</taxon>
        <taxon>Streptophyta</taxon>
        <taxon>Embryophyta</taxon>
        <taxon>Tracheophyta</taxon>
        <taxon>Spermatophyta</taxon>
        <taxon>Magnoliopsida</taxon>
        <taxon>eudicotyledons</taxon>
        <taxon>Gunneridae</taxon>
        <taxon>Pentapetalae</taxon>
        <taxon>asterids</taxon>
        <taxon>Ericales</taxon>
        <taxon>Ebenaceae</taxon>
        <taxon>Diospyros</taxon>
    </lineage>
</organism>
<evidence type="ECO:0000256" key="11">
    <source>
        <dbReference type="SAM" id="MobiDB-lite"/>
    </source>
</evidence>
<feature type="region of interest" description="Disordered" evidence="11">
    <location>
        <begin position="344"/>
        <end position="370"/>
    </location>
</feature>
<keyword evidence="6" id="KW-0238">DNA-binding</keyword>
<feature type="region of interest" description="Disordered" evidence="11">
    <location>
        <begin position="43"/>
        <end position="64"/>
    </location>
</feature>
<keyword evidence="3 10" id="KW-0863">Zinc-finger</keyword>
<keyword evidence="5" id="KW-0805">Transcription regulation</keyword>
<evidence type="ECO:0000256" key="4">
    <source>
        <dbReference type="ARBA" id="ARBA00022833"/>
    </source>
</evidence>
<evidence type="ECO:0000256" key="1">
    <source>
        <dbReference type="ARBA" id="ARBA00004123"/>
    </source>
</evidence>
<dbReference type="PANTHER" id="PTHR31251">
    <property type="entry name" value="SQUAMOSA PROMOTER-BINDING-LIKE PROTEIN 4"/>
    <property type="match status" value="1"/>
</dbReference>
<protein>
    <submittedName>
        <fullName evidence="13">Squamosa promter-binding-like protein 28</fullName>
    </submittedName>
</protein>
<keyword evidence="2" id="KW-0479">Metal-binding</keyword>
<feature type="domain" description="SBP-type" evidence="12">
    <location>
        <begin position="133"/>
        <end position="210"/>
    </location>
</feature>
<name>A0AA51BLK4_9ERIC</name>
<evidence type="ECO:0000259" key="12">
    <source>
        <dbReference type="PROSITE" id="PS51141"/>
    </source>
</evidence>
<dbReference type="Gene3D" id="4.10.1100.10">
    <property type="entry name" value="Transcription factor, SBP-box domain"/>
    <property type="match status" value="1"/>
</dbReference>
<sequence length="388" mass="42542">MENGWSLFSSSSRGHHGHFTAWDIWDLAAGTSHRFDWSSTSSTAAAAASPPPNPNITNTLSLPSLSATPAPEGLLFTHQHPPPPPPSYAAAGSHCHPDPHLVCLNLGKRHYFEEGDRHVGKRGRGCYGSAAAVPRCQVEGCHVALVDAKEYHRRHKVCEAHSKAPKVVVLGLEQRFCQQCSRFHAVAEFDEAKRSCRRRLAGHNERRRKGSHDSNIANLTRTSSQGGALSLLSWKNTSWFPSADLSSRCSAALRELTAESRSAILARQLALDPRNTQALDDDIVNGPHPQLAPNSPLINSHQQMMLREPHSSSWDRFTEGGGTHLTLDLMQAPGSAFGFLSVRGKAAKEEEEEEEGEEEEEEEGEGCSSDLWSSLAGAHHLYWCTFIN</sequence>
<reference evidence="13" key="1">
    <citation type="submission" date="2023-05" db="EMBL/GenBank/DDBJ databases">
        <authorList>
            <person name="L J."/>
        </authorList>
    </citation>
    <scope>NUCLEOTIDE SEQUENCE</scope>
</reference>
<evidence type="ECO:0000256" key="10">
    <source>
        <dbReference type="PROSITE-ProRule" id="PRU00470"/>
    </source>
</evidence>
<keyword evidence="4" id="KW-0862">Zinc</keyword>
<proteinExistence type="evidence at transcript level"/>
<dbReference type="PROSITE" id="PS51141">
    <property type="entry name" value="ZF_SBP"/>
    <property type="match status" value="1"/>
</dbReference>
<keyword evidence="7" id="KW-0804">Transcription</keyword>
<feature type="compositionally biased region" description="Basic residues" evidence="11">
    <location>
        <begin position="201"/>
        <end position="210"/>
    </location>
</feature>
<evidence type="ECO:0000256" key="8">
    <source>
        <dbReference type="ARBA" id="ARBA00023242"/>
    </source>
</evidence>
<evidence type="ECO:0000256" key="7">
    <source>
        <dbReference type="ARBA" id="ARBA00023163"/>
    </source>
</evidence>
<comment type="function">
    <text evidence="9">Probable transcriptional factor. Binds to the promoter of the SQUAMOSA gene.</text>
</comment>
<dbReference type="InterPro" id="IPR044817">
    <property type="entry name" value="SBP-like"/>
</dbReference>
<feature type="compositionally biased region" description="Acidic residues" evidence="11">
    <location>
        <begin position="349"/>
        <end position="365"/>
    </location>
</feature>
<evidence type="ECO:0000256" key="5">
    <source>
        <dbReference type="ARBA" id="ARBA00023015"/>
    </source>
</evidence>
<dbReference type="Pfam" id="PF03110">
    <property type="entry name" value="SBP"/>
    <property type="match status" value="1"/>
</dbReference>
<feature type="region of interest" description="Disordered" evidence="11">
    <location>
        <begin position="201"/>
        <end position="220"/>
    </location>
</feature>
<dbReference type="GO" id="GO:0008270">
    <property type="term" value="F:zinc ion binding"/>
    <property type="evidence" value="ECO:0007669"/>
    <property type="project" value="UniProtKB-KW"/>
</dbReference>
<keyword evidence="8" id="KW-0539">Nucleus</keyword>
<comment type="subcellular location">
    <subcellularLocation>
        <location evidence="1">Nucleus</location>
    </subcellularLocation>
</comment>
<evidence type="ECO:0000256" key="9">
    <source>
        <dbReference type="ARBA" id="ARBA00056472"/>
    </source>
</evidence>
<dbReference type="AlphaFoldDB" id="A0AA51BLK4"/>
<dbReference type="GO" id="GO:0003677">
    <property type="term" value="F:DNA binding"/>
    <property type="evidence" value="ECO:0007669"/>
    <property type="project" value="UniProtKB-KW"/>
</dbReference>
<dbReference type="PANTHER" id="PTHR31251:SF180">
    <property type="entry name" value="SBP-TYPE DOMAIN-CONTAINING PROTEIN"/>
    <property type="match status" value="1"/>
</dbReference>
<evidence type="ECO:0000256" key="3">
    <source>
        <dbReference type="ARBA" id="ARBA00022771"/>
    </source>
</evidence>
<gene>
    <name evidence="13" type="primary">SPL28</name>
</gene>
<dbReference type="InterPro" id="IPR004333">
    <property type="entry name" value="SBP_dom"/>
</dbReference>